<name>A0A9W8HYQ1_9FUNG</name>
<accession>A0A9W8HYQ1</accession>
<dbReference type="EMBL" id="JANBUO010000028">
    <property type="protein sequence ID" value="KAJ2808723.1"/>
    <property type="molecule type" value="Genomic_DNA"/>
</dbReference>
<dbReference type="Proteomes" id="UP001140094">
    <property type="component" value="Unassembled WGS sequence"/>
</dbReference>
<dbReference type="AlphaFoldDB" id="A0A9W8HYQ1"/>
<organism evidence="6 7">
    <name type="scientific">Coemansia guatemalensis</name>
    <dbReference type="NCBI Taxonomy" id="2761395"/>
    <lineage>
        <taxon>Eukaryota</taxon>
        <taxon>Fungi</taxon>
        <taxon>Fungi incertae sedis</taxon>
        <taxon>Zoopagomycota</taxon>
        <taxon>Kickxellomycotina</taxon>
        <taxon>Kickxellomycetes</taxon>
        <taxon>Kickxellales</taxon>
        <taxon>Kickxellaceae</taxon>
        <taxon>Coemansia</taxon>
    </lineage>
</organism>
<gene>
    <name evidence="6" type="ORF">H4R20_000699</name>
</gene>
<dbReference type="GO" id="GO:0043596">
    <property type="term" value="C:nuclear replication fork"/>
    <property type="evidence" value="ECO:0007669"/>
    <property type="project" value="TreeGrafter"/>
</dbReference>
<dbReference type="OrthoDB" id="2801544at2759"/>
<feature type="region of interest" description="Disordered" evidence="5">
    <location>
        <begin position="271"/>
        <end position="368"/>
    </location>
</feature>
<feature type="compositionally biased region" description="Polar residues" evidence="5">
    <location>
        <begin position="9"/>
        <end position="25"/>
    </location>
</feature>
<proteinExistence type="predicted"/>
<evidence type="ECO:0000256" key="3">
    <source>
        <dbReference type="ARBA" id="ARBA00022806"/>
    </source>
</evidence>
<feature type="compositionally biased region" description="Polar residues" evidence="5">
    <location>
        <begin position="271"/>
        <end position="312"/>
    </location>
</feature>
<dbReference type="GO" id="GO:0016787">
    <property type="term" value="F:hydrolase activity"/>
    <property type="evidence" value="ECO:0007669"/>
    <property type="project" value="UniProtKB-KW"/>
</dbReference>
<feature type="compositionally biased region" description="Polar residues" evidence="5">
    <location>
        <begin position="348"/>
        <end position="367"/>
    </location>
</feature>
<evidence type="ECO:0000313" key="6">
    <source>
        <dbReference type="EMBL" id="KAJ2808723.1"/>
    </source>
</evidence>
<dbReference type="PANTHER" id="PTHR45766">
    <property type="entry name" value="DNA ANNEALING HELICASE AND ENDONUCLEASE ZRANB3 FAMILY MEMBER"/>
    <property type="match status" value="1"/>
</dbReference>
<feature type="region of interest" description="Disordered" evidence="5">
    <location>
        <begin position="1"/>
        <end position="48"/>
    </location>
</feature>
<reference evidence="6" key="1">
    <citation type="submission" date="2022-07" db="EMBL/GenBank/DDBJ databases">
        <title>Phylogenomic reconstructions and comparative analyses of Kickxellomycotina fungi.</title>
        <authorList>
            <person name="Reynolds N.K."/>
            <person name="Stajich J.E."/>
            <person name="Barry K."/>
            <person name="Grigoriev I.V."/>
            <person name="Crous P."/>
            <person name="Smith M.E."/>
        </authorList>
    </citation>
    <scope>NUCLEOTIDE SEQUENCE</scope>
    <source>
        <strain evidence="6">NRRL 1565</strain>
    </source>
</reference>
<dbReference type="PANTHER" id="PTHR45766:SF3">
    <property type="entry name" value="DNA ANNEALING HELICASE AND ENDONUCLEASE ZRANB3"/>
    <property type="match status" value="1"/>
</dbReference>
<sequence>MSRVRSIERQSGSTAATIQATTPTNRAAECTPTGCRSQRRGTPRSTARPIVPREEECWPVTMLVERYPALRFQRWLPSVLRSVEKSNGAIFDDRLLRGPKGNPLCLWCAKETKGENMLFCTQARSRTRPVSRFGEGCEHEHRMRRDSHYVRKQLYARDSGMCAECGIDTHALFKEACDCETVDQRIAMFRRLARQTPSWQKKVRWPLKSMDYEFTEGMFWEAAHVIDVKHGGGLCGLDGFHTLCVPCHTEEYMRNYVQDLSNLPLYQSPPATTNAALSPTPSSNRRNGSVLSTKRTNVASPTQRSAGPSKSCTPLILLDSSSSASSSPSPAGNAFASSVRPHAHETPTKQGPQHGSSRSPKSLTLPQTPLPRLAAIIDLTSPSRNPLRPFCAESELELLTSKMNTVNISSSEEFSADEIEFVAVLSGSPESTSAADIFWPERTDNDQSLMPGTPTPSNAELETQVATSPVTATATAASTI</sequence>
<evidence type="ECO:0000256" key="1">
    <source>
        <dbReference type="ARBA" id="ARBA00022741"/>
    </source>
</evidence>
<evidence type="ECO:0000256" key="2">
    <source>
        <dbReference type="ARBA" id="ARBA00022801"/>
    </source>
</evidence>
<dbReference type="GO" id="GO:0004520">
    <property type="term" value="F:DNA endonuclease activity"/>
    <property type="evidence" value="ECO:0007669"/>
    <property type="project" value="TreeGrafter"/>
</dbReference>
<evidence type="ECO:0000256" key="5">
    <source>
        <dbReference type="SAM" id="MobiDB-lite"/>
    </source>
</evidence>
<dbReference type="GO" id="GO:0006281">
    <property type="term" value="P:DNA repair"/>
    <property type="evidence" value="ECO:0007669"/>
    <property type="project" value="TreeGrafter"/>
</dbReference>
<keyword evidence="4" id="KW-0067">ATP-binding</keyword>
<keyword evidence="3" id="KW-0347">Helicase</keyword>
<dbReference type="GO" id="GO:0031297">
    <property type="term" value="P:replication fork processing"/>
    <property type="evidence" value="ECO:0007669"/>
    <property type="project" value="TreeGrafter"/>
</dbReference>
<evidence type="ECO:0000256" key="4">
    <source>
        <dbReference type="ARBA" id="ARBA00022840"/>
    </source>
</evidence>
<comment type="caution">
    <text evidence="6">The sequence shown here is derived from an EMBL/GenBank/DDBJ whole genome shotgun (WGS) entry which is preliminary data.</text>
</comment>
<keyword evidence="7" id="KW-1185">Reference proteome</keyword>
<evidence type="ECO:0000313" key="7">
    <source>
        <dbReference type="Proteomes" id="UP001140094"/>
    </source>
</evidence>
<protein>
    <recommendedName>
        <fullName evidence="8">HNH domain-containing protein</fullName>
    </recommendedName>
</protein>
<dbReference type="GO" id="GO:0004386">
    <property type="term" value="F:helicase activity"/>
    <property type="evidence" value="ECO:0007669"/>
    <property type="project" value="UniProtKB-KW"/>
</dbReference>
<keyword evidence="1" id="KW-0547">Nucleotide-binding</keyword>
<evidence type="ECO:0008006" key="8">
    <source>
        <dbReference type="Google" id="ProtNLM"/>
    </source>
</evidence>
<keyword evidence="2" id="KW-0378">Hydrolase</keyword>
<dbReference type="GO" id="GO:0005524">
    <property type="term" value="F:ATP binding"/>
    <property type="evidence" value="ECO:0007669"/>
    <property type="project" value="UniProtKB-KW"/>
</dbReference>
<feature type="compositionally biased region" description="Low complexity" evidence="5">
    <location>
        <begin position="320"/>
        <end position="338"/>
    </location>
</feature>